<feature type="transmembrane region" description="Helical" evidence="1">
    <location>
        <begin position="12"/>
        <end position="35"/>
    </location>
</feature>
<reference evidence="2" key="1">
    <citation type="journal article" date="2014" name="Int. J. Syst. Evol. Microbiol.">
        <title>Complete genome sequence of Corynebacterium casei LMG S-19264T (=DSM 44701T), isolated from a smear-ripened cheese.</title>
        <authorList>
            <consortium name="US DOE Joint Genome Institute (JGI-PGF)"/>
            <person name="Walter F."/>
            <person name="Albersmeier A."/>
            <person name="Kalinowski J."/>
            <person name="Ruckert C."/>
        </authorList>
    </citation>
    <scope>NUCLEOTIDE SEQUENCE</scope>
    <source>
        <strain evidence="2">NBRC 108769</strain>
    </source>
</reference>
<evidence type="ECO:0008006" key="4">
    <source>
        <dbReference type="Google" id="ProtNLM"/>
    </source>
</evidence>
<evidence type="ECO:0000256" key="1">
    <source>
        <dbReference type="SAM" id="Phobius"/>
    </source>
</evidence>
<reference evidence="2" key="2">
    <citation type="submission" date="2023-01" db="EMBL/GenBank/DDBJ databases">
        <title>Draft genome sequence of Portibacter lacus strain NBRC 108769.</title>
        <authorList>
            <person name="Sun Q."/>
            <person name="Mori K."/>
        </authorList>
    </citation>
    <scope>NUCLEOTIDE SEQUENCE</scope>
    <source>
        <strain evidence="2">NBRC 108769</strain>
    </source>
</reference>
<evidence type="ECO:0000313" key="3">
    <source>
        <dbReference type="Proteomes" id="UP001156666"/>
    </source>
</evidence>
<keyword evidence="1" id="KW-0812">Transmembrane</keyword>
<dbReference type="AlphaFoldDB" id="A0AA37SWL6"/>
<sequence length="289" mass="31881">MKFVKKLIDFYLYSSIHIAVGAALSIILCYAVLVHIPTSDYPIFVFAATLFLYCSHRIIGIKTVEKFEHEGRYAVIKKYKVHIILYAILGGIGSVILYFYLPFIMKLWLIAPAIVSLFYVLPIFSNHKRLRDIGLIKIFLISIIWALIIGVIPYVEAKGTLDGLGILFALEKAIFIFAITLPFDARDLIVDDANAVKTIPATIGIDNAYKAAYFLMAAVMIIVVSLYALGLYSGGVTIALIIGYLITSLAIKLSKGKKDDYYYSGVLDGTIAFVAILGIAVSGILDVIF</sequence>
<organism evidence="2 3">
    <name type="scientific">Portibacter lacus</name>
    <dbReference type="NCBI Taxonomy" id="1099794"/>
    <lineage>
        <taxon>Bacteria</taxon>
        <taxon>Pseudomonadati</taxon>
        <taxon>Bacteroidota</taxon>
        <taxon>Saprospiria</taxon>
        <taxon>Saprospirales</taxon>
        <taxon>Haliscomenobacteraceae</taxon>
        <taxon>Portibacter</taxon>
    </lineage>
</organism>
<feature type="transmembrane region" description="Helical" evidence="1">
    <location>
        <begin position="107"/>
        <end position="124"/>
    </location>
</feature>
<name>A0AA37SWL6_9BACT</name>
<dbReference type="Proteomes" id="UP001156666">
    <property type="component" value="Unassembled WGS sequence"/>
</dbReference>
<feature type="transmembrane region" description="Helical" evidence="1">
    <location>
        <begin position="235"/>
        <end position="253"/>
    </location>
</feature>
<feature type="transmembrane region" description="Helical" evidence="1">
    <location>
        <begin position="136"/>
        <end position="155"/>
    </location>
</feature>
<feature type="transmembrane region" description="Helical" evidence="1">
    <location>
        <begin position="265"/>
        <end position="285"/>
    </location>
</feature>
<dbReference type="EMBL" id="BSOH01000037">
    <property type="protein sequence ID" value="GLR20046.1"/>
    <property type="molecule type" value="Genomic_DNA"/>
</dbReference>
<protein>
    <recommendedName>
        <fullName evidence="4">Prenyltransferase</fullName>
    </recommendedName>
</protein>
<gene>
    <name evidence="2" type="ORF">GCM10007940_46620</name>
</gene>
<feature type="transmembrane region" description="Helical" evidence="1">
    <location>
        <begin position="161"/>
        <end position="181"/>
    </location>
</feature>
<comment type="caution">
    <text evidence="2">The sequence shown here is derived from an EMBL/GenBank/DDBJ whole genome shotgun (WGS) entry which is preliminary data.</text>
</comment>
<feature type="transmembrane region" description="Helical" evidence="1">
    <location>
        <begin position="41"/>
        <end position="60"/>
    </location>
</feature>
<keyword evidence="3" id="KW-1185">Reference proteome</keyword>
<feature type="transmembrane region" description="Helical" evidence="1">
    <location>
        <begin position="81"/>
        <end position="101"/>
    </location>
</feature>
<feature type="transmembrane region" description="Helical" evidence="1">
    <location>
        <begin position="211"/>
        <end position="229"/>
    </location>
</feature>
<accession>A0AA37SWL6</accession>
<proteinExistence type="predicted"/>
<keyword evidence="1" id="KW-1133">Transmembrane helix</keyword>
<dbReference type="RefSeq" id="WP_235293568.1">
    <property type="nucleotide sequence ID" value="NZ_BSOH01000037.1"/>
</dbReference>
<evidence type="ECO:0000313" key="2">
    <source>
        <dbReference type="EMBL" id="GLR20046.1"/>
    </source>
</evidence>
<keyword evidence="1" id="KW-0472">Membrane</keyword>